<reference evidence="2" key="1">
    <citation type="submission" date="2022-11" db="EMBL/GenBank/DDBJ databases">
        <authorList>
            <person name="Kikuchi T."/>
        </authorList>
    </citation>
    <scope>NUCLEOTIDE SEQUENCE</scope>
    <source>
        <strain evidence="2">PS1010</strain>
    </source>
</reference>
<dbReference type="InterPro" id="IPR019428">
    <property type="entry name" value="7TM_GPCR_serpentine_rcpt_Str"/>
</dbReference>
<dbReference type="AlphaFoldDB" id="A0A9P1IYI4"/>
<accession>A0A9P1IYI4</accession>
<keyword evidence="1" id="KW-0472">Membrane</keyword>
<dbReference type="PANTHER" id="PTHR46000">
    <property type="entry name" value="SEVEN TM RECEPTOR-RELATED"/>
    <property type="match status" value="1"/>
</dbReference>
<keyword evidence="1" id="KW-0812">Transmembrane</keyword>
<evidence type="ECO:0000256" key="1">
    <source>
        <dbReference type="SAM" id="Phobius"/>
    </source>
</evidence>
<dbReference type="Pfam" id="PF10326">
    <property type="entry name" value="7TM_GPCR_Str"/>
    <property type="match status" value="2"/>
</dbReference>
<dbReference type="EMBL" id="CANHGI010000005">
    <property type="protein sequence ID" value="CAI5453587.1"/>
    <property type="molecule type" value="Genomic_DNA"/>
</dbReference>
<organism evidence="2 3">
    <name type="scientific">Caenorhabditis angaria</name>
    <dbReference type="NCBI Taxonomy" id="860376"/>
    <lineage>
        <taxon>Eukaryota</taxon>
        <taxon>Metazoa</taxon>
        <taxon>Ecdysozoa</taxon>
        <taxon>Nematoda</taxon>
        <taxon>Chromadorea</taxon>
        <taxon>Rhabditida</taxon>
        <taxon>Rhabditina</taxon>
        <taxon>Rhabditomorpha</taxon>
        <taxon>Rhabditoidea</taxon>
        <taxon>Rhabditidae</taxon>
        <taxon>Peloderinae</taxon>
        <taxon>Caenorhabditis</taxon>
    </lineage>
</organism>
<dbReference type="Proteomes" id="UP001152747">
    <property type="component" value="Unassembled WGS sequence"/>
</dbReference>
<evidence type="ECO:0000313" key="2">
    <source>
        <dbReference type="EMBL" id="CAI5453587.1"/>
    </source>
</evidence>
<gene>
    <name evidence="2" type="ORF">CAMP_LOCUS16224</name>
</gene>
<comment type="caution">
    <text evidence="2">The sequence shown here is derived from an EMBL/GenBank/DDBJ whole genome shotgun (WGS) entry which is preliminary data.</text>
</comment>
<name>A0A9P1IYI4_9PELO</name>
<feature type="transmembrane region" description="Helical" evidence="1">
    <location>
        <begin position="44"/>
        <end position="66"/>
    </location>
</feature>
<dbReference type="PANTHER" id="PTHR46000:SF11">
    <property type="entry name" value="SEVEN TM RECEPTOR"/>
    <property type="match status" value="1"/>
</dbReference>
<sequence>MSRLLSAYGGSFYTSTAFLAVMFIHRYFSVAKPAQLFLFRGKRITLWITYSLIIGSSCYFSCTYLLAPDEYSLKYVAPEILKIYGIVFQISLPTGILLSLFEIYPAIDSLIVMYIITDYHKAIKGILS</sequence>
<feature type="transmembrane region" description="Helical" evidence="1">
    <location>
        <begin position="6"/>
        <end position="24"/>
    </location>
</feature>
<protein>
    <submittedName>
        <fullName evidence="2">Uncharacterized protein</fullName>
    </submittedName>
</protein>
<proteinExistence type="predicted"/>
<evidence type="ECO:0000313" key="3">
    <source>
        <dbReference type="Proteomes" id="UP001152747"/>
    </source>
</evidence>
<keyword evidence="1" id="KW-1133">Transmembrane helix</keyword>
<dbReference type="SUPFAM" id="SSF81321">
    <property type="entry name" value="Family A G protein-coupled receptor-like"/>
    <property type="match status" value="1"/>
</dbReference>
<keyword evidence="3" id="KW-1185">Reference proteome</keyword>
<feature type="transmembrane region" description="Helical" evidence="1">
    <location>
        <begin position="86"/>
        <end position="116"/>
    </location>
</feature>